<dbReference type="EMBL" id="CP109083">
    <property type="protein sequence ID" value="WSB07815.1"/>
    <property type="molecule type" value="Genomic_DNA"/>
</dbReference>
<dbReference type="RefSeq" id="WP_326705735.1">
    <property type="nucleotide sequence ID" value="NZ_CP109083.1"/>
</dbReference>
<feature type="compositionally biased region" description="Basic residues" evidence="1">
    <location>
        <begin position="207"/>
        <end position="222"/>
    </location>
</feature>
<evidence type="ECO:0000313" key="5">
    <source>
        <dbReference type="Proteomes" id="UP001356428"/>
    </source>
</evidence>
<name>A0ABZ1EUT0_9ACTN</name>
<feature type="domain" description="Insertion element IS402-like" evidence="3">
    <location>
        <begin position="10"/>
        <end position="81"/>
    </location>
</feature>
<dbReference type="InterPro" id="IPR025161">
    <property type="entry name" value="IS402-like_dom"/>
</dbReference>
<dbReference type="Pfam" id="PF01609">
    <property type="entry name" value="DDE_Tnp_1"/>
    <property type="match status" value="1"/>
</dbReference>
<evidence type="ECO:0000256" key="1">
    <source>
        <dbReference type="SAM" id="MobiDB-lite"/>
    </source>
</evidence>
<feature type="domain" description="Transposase IS4-like" evidence="2">
    <location>
        <begin position="102"/>
        <end position="289"/>
    </location>
</feature>
<feature type="compositionally biased region" description="Basic residues" evidence="1">
    <location>
        <begin position="111"/>
        <end position="133"/>
    </location>
</feature>
<reference evidence="4 5" key="1">
    <citation type="submission" date="2022-10" db="EMBL/GenBank/DDBJ databases">
        <title>The complete genomes of actinobacterial strains from the NBC collection.</title>
        <authorList>
            <person name="Joergensen T.S."/>
            <person name="Alvarez Arevalo M."/>
            <person name="Sterndorff E.B."/>
            <person name="Faurdal D."/>
            <person name="Vuksanovic O."/>
            <person name="Mourched A.-S."/>
            <person name="Charusanti P."/>
            <person name="Shaw S."/>
            <person name="Blin K."/>
            <person name="Weber T."/>
        </authorList>
    </citation>
    <scope>NUCLEOTIDE SEQUENCE [LARGE SCALE GENOMIC DNA]</scope>
    <source>
        <strain evidence="4 5">NBC 01792</strain>
    </source>
</reference>
<dbReference type="PANTHER" id="PTHR30007:SF1">
    <property type="entry name" value="BLR1914 PROTEIN"/>
    <property type="match status" value="1"/>
</dbReference>
<evidence type="ECO:0000259" key="3">
    <source>
        <dbReference type="Pfam" id="PF13340"/>
    </source>
</evidence>
<gene>
    <name evidence="4" type="ORF">OG849_11385</name>
</gene>
<proteinExistence type="predicted"/>
<keyword evidence="5" id="KW-1185">Reference proteome</keyword>
<dbReference type="NCBIfam" id="NF033580">
    <property type="entry name" value="transpos_IS5_3"/>
    <property type="match status" value="1"/>
</dbReference>
<feature type="compositionally biased region" description="Basic and acidic residues" evidence="1">
    <location>
        <begin position="223"/>
        <end position="232"/>
    </location>
</feature>
<feature type="region of interest" description="Disordered" evidence="1">
    <location>
        <begin position="188"/>
        <end position="251"/>
    </location>
</feature>
<evidence type="ECO:0000313" key="4">
    <source>
        <dbReference type="EMBL" id="WSB07815.1"/>
    </source>
</evidence>
<feature type="region of interest" description="Disordered" evidence="1">
    <location>
        <begin position="111"/>
        <end position="152"/>
    </location>
</feature>
<dbReference type="PANTHER" id="PTHR30007">
    <property type="entry name" value="PHP DOMAIN PROTEIN"/>
    <property type="match status" value="1"/>
</dbReference>
<evidence type="ECO:0000259" key="2">
    <source>
        <dbReference type="Pfam" id="PF01609"/>
    </source>
</evidence>
<organism evidence="4 5">
    <name type="scientific">Streptomyces cyaneofuscatus</name>
    <dbReference type="NCBI Taxonomy" id="66883"/>
    <lineage>
        <taxon>Bacteria</taxon>
        <taxon>Bacillati</taxon>
        <taxon>Actinomycetota</taxon>
        <taxon>Actinomycetes</taxon>
        <taxon>Kitasatosporales</taxon>
        <taxon>Streptomycetaceae</taxon>
        <taxon>Streptomyces</taxon>
    </lineage>
</organism>
<dbReference type="Pfam" id="PF13340">
    <property type="entry name" value="DUF4096"/>
    <property type="match status" value="1"/>
</dbReference>
<dbReference type="InterPro" id="IPR002559">
    <property type="entry name" value="Transposase_11"/>
</dbReference>
<dbReference type="Proteomes" id="UP001356428">
    <property type="component" value="Chromosome"/>
</dbReference>
<protein>
    <submittedName>
        <fullName evidence="4">IS5 family transposase</fullName>
    </submittedName>
</protein>
<sequence length="297" mass="34070">MVRSWVGGDLTSREWSLLEPHLPPSGGRGGRWNDHRTVVNGILFRVRTGVPWRDLPERYGSWKTVYERHRRWSADGTWDRLLQAVQADADLAGRVDWGMVGVDSTSCRAHQHAAGARKARPCVPKKRTAPRHHRPDEGLGRSRGGLTSKIHLAGEGGCRPMALLITPGQWGDAPQMIEVLDRIRVPRPLVGRPRSRPDHVSGDKAYSSRRNRRYLRRRRIKHTIPEPRDQRANRRRRGSAGGRPAGFDRERYRRRNEVERTINRLKNSRAVATRYDKRAYVFHGTVTAAAVRLWLRP</sequence>
<accession>A0ABZ1EUT0</accession>